<dbReference type="SMART" id="SM00698">
    <property type="entry name" value="MORN"/>
    <property type="match status" value="2"/>
</dbReference>
<dbReference type="Proteomes" id="UP000248598">
    <property type="component" value="Chromosome 1"/>
</dbReference>
<dbReference type="PANTHER" id="PTHR43215:SF14">
    <property type="entry name" value="RADIAL SPOKE HEAD 1 HOMOLOG"/>
    <property type="match status" value="1"/>
</dbReference>
<dbReference type="Gene3D" id="2.20.110.10">
    <property type="entry name" value="Histone H3 K4-specific methyltransferase SET7/9 N-terminal domain"/>
    <property type="match status" value="1"/>
</dbReference>
<dbReference type="RefSeq" id="WP_003786444.1">
    <property type="nucleotide sequence ID" value="NZ_CP091518.1"/>
</dbReference>
<gene>
    <name evidence="3" type="ORF">NCTC10529_01708</name>
</gene>
<proteinExistence type="predicted"/>
<evidence type="ECO:0000313" key="3">
    <source>
        <dbReference type="EMBL" id="SQH25508.1"/>
    </source>
</evidence>
<keyword evidence="2" id="KW-0732">Signal</keyword>
<dbReference type="AlphaFoldDB" id="A0AAX2J7R0"/>
<name>A0AAX2J7R0_KINKI</name>
<organism evidence="3 4">
    <name type="scientific">Kingella kingae</name>
    <dbReference type="NCBI Taxonomy" id="504"/>
    <lineage>
        <taxon>Bacteria</taxon>
        <taxon>Pseudomonadati</taxon>
        <taxon>Pseudomonadota</taxon>
        <taxon>Betaproteobacteria</taxon>
        <taxon>Neisseriales</taxon>
        <taxon>Neisseriaceae</taxon>
        <taxon>Kingella</taxon>
    </lineage>
</organism>
<evidence type="ECO:0000256" key="2">
    <source>
        <dbReference type="SAM" id="SignalP"/>
    </source>
</evidence>
<dbReference type="GO" id="GO:0005829">
    <property type="term" value="C:cytosol"/>
    <property type="evidence" value="ECO:0007669"/>
    <property type="project" value="TreeGrafter"/>
</dbReference>
<dbReference type="EMBL" id="LS483426">
    <property type="protein sequence ID" value="SQH25508.1"/>
    <property type="molecule type" value="Genomic_DNA"/>
</dbReference>
<keyword evidence="1" id="KW-0677">Repeat</keyword>
<dbReference type="PANTHER" id="PTHR43215">
    <property type="entry name" value="RADIAL SPOKE HEAD 1 HOMOLOG"/>
    <property type="match status" value="1"/>
</dbReference>
<reference evidence="3 4" key="1">
    <citation type="submission" date="2018-06" db="EMBL/GenBank/DDBJ databases">
        <authorList>
            <consortium name="Pathogen Informatics"/>
            <person name="Doyle S."/>
        </authorList>
    </citation>
    <scope>NUCLEOTIDE SEQUENCE [LARGE SCALE GENOMIC DNA]</scope>
    <source>
        <strain evidence="3 4">NCTC10529</strain>
    </source>
</reference>
<dbReference type="GeneID" id="93262979"/>
<dbReference type="Pfam" id="PF02493">
    <property type="entry name" value="MORN"/>
    <property type="match status" value="2"/>
</dbReference>
<accession>A0AAX2J7R0</accession>
<sequence>MKKYLISLFLLAMQPALADTLAYNGCQYQGEVVQQKPHGKGTLTCRDGRIYSGEFKHGQFHGKGQYIVPNQHSLSIAPFGMNSDKIKGMVLVGTFVNDMANGKFKVYQDGKHLFNFTFERGIAKSMTLAK</sequence>
<feature type="signal peptide" evidence="2">
    <location>
        <begin position="1"/>
        <end position="18"/>
    </location>
</feature>
<evidence type="ECO:0000256" key="1">
    <source>
        <dbReference type="ARBA" id="ARBA00022737"/>
    </source>
</evidence>
<dbReference type="SUPFAM" id="SSF82185">
    <property type="entry name" value="Histone H3 K4-specific methyltransferase SET7/9 N-terminal domain"/>
    <property type="match status" value="1"/>
</dbReference>
<feature type="chain" id="PRO_5043757676" evidence="2">
    <location>
        <begin position="19"/>
        <end position="130"/>
    </location>
</feature>
<dbReference type="InterPro" id="IPR003409">
    <property type="entry name" value="MORN"/>
</dbReference>
<evidence type="ECO:0000313" key="4">
    <source>
        <dbReference type="Proteomes" id="UP000248598"/>
    </source>
</evidence>
<protein>
    <submittedName>
        <fullName evidence="3">Uncharacterized protein conserved in bacteria</fullName>
    </submittedName>
</protein>